<proteinExistence type="predicted"/>
<evidence type="ECO:0000313" key="3">
    <source>
        <dbReference type="Proteomes" id="UP000299102"/>
    </source>
</evidence>
<organism evidence="2 3">
    <name type="scientific">Eumeta variegata</name>
    <name type="common">Bagworm moth</name>
    <name type="synonym">Eumeta japonica</name>
    <dbReference type="NCBI Taxonomy" id="151549"/>
    <lineage>
        <taxon>Eukaryota</taxon>
        <taxon>Metazoa</taxon>
        <taxon>Ecdysozoa</taxon>
        <taxon>Arthropoda</taxon>
        <taxon>Hexapoda</taxon>
        <taxon>Insecta</taxon>
        <taxon>Pterygota</taxon>
        <taxon>Neoptera</taxon>
        <taxon>Endopterygota</taxon>
        <taxon>Lepidoptera</taxon>
        <taxon>Glossata</taxon>
        <taxon>Ditrysia</taxon>
        <taxon>Tineoidea</taxon>
        <taxon>Psychidae</taxon>
        <taxon>Oiketicinae</taxon>
        <taxon>Eumeta</taxon>
    </lineage>
</organism>
<keyword evidence="3" id="KW-1185">Reference proteome</keyword>
<comment type="caution">
    <text evidence="2">The sequence shown here is derived from an EMBL/GenBank/DDBJ whole genome shotgun (WGS) entry which is preliminary data.</text>
</comment>
<feature type="region of interest" description="Disordered" evidence="1">
    <location>
        <begin position="1"/>
        <end position="48"/>
    </location>
</feature>
<evidence type="ECO:0000256" key="1">
    <source>
        <dbReference type="SAM" id="MobiDB-lite"/>
    </source>
</evidence>
<gene>
    <name evidence="2" type="ORF">EVAR_11169_1</name>
</gene>
<name>A0A4C1U4F2_EUMVA</name>
<feature type="region of interest" description="Disordered" evidence="1">
    <location>
        <begin position="198"/>
        <end position="218"/>
    </location>
</feature>
<dbReference type="AlphaFoldDB" id="A0A4C1U4F2"/>
<protein>
    <submittedName>
        <fullName evidence="2">Uncharacterized protein</fullName>
    </submittedName>
</protein>
<accession>A0A4C1U4F2</accession>
<dbReference type="Proteomes" id="UP000299102">
    <property type="component" value="Unassembled WGS sequence"/>
</dbReference>
<evidence type="ECO:0000313" key="2">
    <source>
        <dbReference type="EMBL" id="GBP21138.1"/>
    </source>
</evidence>
<sequence>MQRGAVGARAAAPHVQRGAGGEGARRRARPTPPRQSVARGPSPPPAAACAATCCRRRAPAAVLPSRLQNANARAPVKDCLVALRRRRSECSGRVRPDFEIDQEGGRPGAVRIAAFHSDAVSHKLKKMDRSNRPRPSFGGAAVRRRCGAAAERARRKRGAAGVALRRKNVITRFRTRVSCLISYMTSPVWYKYDPSLSRDSPLSKKFRSPAREAWSGQTAARTELAGGRRTL</sequence>
<dbReference type="EMBL" id="BGZK01000125">
    <property type="protein sequence ID" value="GBP21138.1"/>
    <property type="molecule type" value="Genomic_DNA"/>
</dbReference>
<reference evidence="2 3" key="1">
    <citation type="journal article" date="2019" name="Commun. Biol.">
        <title>The bagworm genome reveals a unique fibroin gene that provides high tensile strength.</title>
        <authorList>
            <person name="Kono N."/>
            <person name="Nakamura H."/>
            <person name="Ohtoshi R."/>
            <person name="Tomita M."/>
            <person name="Numata K."/>
            <person name="Arakawa K."/>
        </authorList>
    </citation>
    <scope>NUCLEOTIDE SEQUENCE [LARGE SCALE GENOMIC DNA]</scope>
</reference>